<protein>
    <recommendedName>
        <fullName evidence="5">CHAT domain-containing protein</fullName>
    </recommendedName>
</protein>
<feature type="transmembrane region" description="Helical" evidence="1">
    <location>
        <begin position="429"/>
        <end position="447"/>
    </location>
</feature>
<dbReference type="AlphaFoldDB" id="A0A545TAG6"/>
<dbReference type="Proteomes" id="UP000319732">
    <property type="component" value="Unassembled WGS sequence"/>
</dbReference>
<keyword evidence="1" id="KW-0472">Membrane</keyword>
<feature type="transmembrane region" description="Helical" evidence="1">
    <location>
        <begin position="533"/>
        <end position="553"/>
    </location>
</feature>
<sequence length="606" mass="67519">MTWRALGCLILSGLVLWSPVAAAHWAEDLASLISGAGKGASKSLQRADSLRAVLEGGETALGGARILYRDGPTIHLRSGDRVLDIDIETVNTRGWGTLQPIFAAASPIVLLQEHLPFFKPVIKQLLADGVSVHVFRSDNTLGRVVANRAGPGTAIAVEYFPRVFVDIGSGRGGDFEWTINRTMSADRTRVISLFHDDDVYVNRDLDTRLGKRHLSTRRLSEQEILASVAEERRKYLFVVGHIEGSRFVTRDAAGNLVKSVAIADLENIAARSQSELMLLGCTSGRVSASTGYLDDVNAAAVSRGLQAAIQQRSMGMALSALARASGDMYYVPRKLAVATDTRIFIERVAIKGSALLKDGAGASVVASVRLKLLNRKIAEEMDERLVFFIPVGVQKLYLVSFMMSLFYFIALVPFLNYRDAFVDISDRNRGFAAVVWVFRALAFLAIATPLATAVIFAVIIGAFLPLVASIACLPTAIMVAVIARRSVPVRFTFYSDITDVWLTTFQIACWHLPVFAAFLVIKNYLSYDYDWLNVFYLGLLILYYWAVVKFLQWRERREGNWFADYFSRCFLFPLKVVDYCVVGLLGLFFHRYQYKNYQYKDKKRAV</sequence>
<gene>
    <name evidence="3" type="ORF">FKG94_16450</name>
</gene>
<feature type="transmembrane region" description="Helical" evidence="1">
    <location>
        <begin position="500"/>
        <end position="521"/>
    </location>
</feature>
<name>A0A545TAG6_9GAMM</name>
<dbReference type="EMBL" id="VHSG01000017">
    <property type="protein sequence ID" value="TQV74197.1"/>
    <property type="molecule type" value="Genomic_DNA"/>
</dbReference>
<feature type="transmembrane region" description="Helical" evidence="1">
    <location>
        <begin position="453"/>
        <end position="479"/>
    </location>
</feature>
<evidence type="ECO:0000256" key="1">
    <source>
        <dbReference type="SAM" id="Phobius"/>
    </source>
</evidence>
<evidence type="ECO:0000313" key="4">
    <source>
        <dbReference type="Proteomes" id="UP000319732"/>
    </source>
</evidence>
<keyword evidence="1" id="KW-1133">Transmembrane helix</keyword>
<evidence type="ECO:0008006" key="5">
    <source>
        <dbReference type="Google" id="ProtNLM"/>
    </source>
</evidence>
<evidence type="ECO:0000256" key="2">
    <source>
        <dbReference type="SAM" id="SignalP"/>
    </source>
</evidence>
<reference evidence="3 4" key="1">
    <citation type="submission" date="2019-06" db="EMBL/GenBank/DDBJ databases">
        <title>Whole genome sequence for Cellvibrionaceae sp. R142.</title>
        <authorList>
            <person name="Wang G."/>
        </authorList>
    </citation>
    <scope>NUCLEOTIDE SEQUENCE [LARGE SCALE GENOMIC DNA]</scope>
    <source>
        <strain evidence="3 4">R142</strain>
    </source>
</reference>
<comment type="caution">
    <text evidence="3">The sequence shown here is derived from an EMBL/GenBank/DDBJ whole genome shotgun (WGS) entry which is preliminary data.</text>
</comment>
<proteinExistence type="predicted"/>
<feature type="chain" id="PRO_5021905904" description="CHAT domain-containing protein" evidence="2">
    <location>
        <begin position="24"/>
        <end position="606"/>
    </location>
</feature>
<evidence type="ECO:0000313" key="3">
    <source>
        <dbReference type="EMBL" id="TQV74197.1"/>
    </source>
</evidence>
<feature type="transmembrane region" description="Helical" evidence="1">
    <location>
        <begin position="565"/>
        <end position="589"/>
    </location>
</feature>
<organism evidence="3 4">
    <name type="scientific">Exilibacterium tricleocarpae</name>
    <dbReference type="NCBI Taxonomy" id="2591008"/>
    <lineage>
        <taxon>Bacteria</taxon>
        <taxon>Pseudomonadati</taxon>
        <taxon>Pseudomonadota</taxon>
        <taxon>Gammaproteobacteria</taxon>
        <taxon>Cellvibrionales</taxon>
        <taxon>Cellvibrionaceae</taxon>
        <taxon>Exilibacterium</taxon>
    </lineage>
</organism>
<keyword evidence="4" id="KW-1185">Reference proteome</keyword>
<feature type="transmembrane region" description="Helical" evidence="1">
    <location>
        <begin position="396"/>
        <end position="417"/>
    </location>
</feature>
<dbReference type="RefSeq" id="WP_142905420.1">
    <property type="nucleotide sequence ID" value="NZ_ML660096.1"/>
</dbReference>
<keyword evidence="2" id="KW-0732">Signal</keyword>
<feature type="signal peptide" evidence="2">
    <location>
        <begin position="1"/>
        <end position="23"/>
    </location>
</feature>
<keyword evidence="1" id="KW-0812">Transmembrane</keyword>
<accession>A0A545TAG6</accession>